<comment type="caution">
    <text evidence="1">The sequence shown here is derived from an EMBL/GenBank/DDBJ whole genome shotgun (WGS) entry which is preliminary data.</text>
</comment>
<dbReference type="InterPro" id="IPR036866">
    <property type="entry name" value="RibonucZ/Hydroxyglut_hydro"/>
</dbReference>
<organism evidence="1">
    <name type="scientific">Candidatus Caldatribacterium californiense</name>
    <dbReference type="NCBI Taxonomy" id="1454726"/>
    <lineage>
        <taxon>Bacteria</taxon>
        <taxon>Pseudomonadati</taxon>
        <taxon>Atribacterota</taxon>
        <taxon>Atribacteria</taxon>
        <taxon>Atribacterales</taxon>
        <taxon>Candidatus Caldatribacteriaceae</taxon>
        <taxon>Candidatus Caldatribacterium</taxon>
    </lineage>
</organism>
<keyword evidence="1" id="KW-0378">Hydrolase</keyword>
<name>A0A7V3YGZ4_9BACT</name>
<gene>
    <name evidence="1" type="ORF">ENV30_06270</name>
</gene>
<dbReference type="EMBL" id="DTFV01000091">
    <property type="protein sequence ID" value="HGI30895.1"/>
    <property type="molecule type" value="Genomic_DNA"/>
</dbReference>
<evidence type="ECO:0000313" key="1">
    <source>
        <dbReference type="EMBL" id="HGI30895.1"/>
    </source>
</evidence>
<reference evidence="1" key="1">
    <citation type="journal article" date="2020" name="mSystems">
        <title>Genome- and Community-Level Interaction Insights into Carbon Utilization and Element Cycling Functions of Hydrothermarchaeota in Hydrothermal Sediment.</title>
        <authorList>
            <person name="Zhou Z."/>
            <person name="Liu Y."/>
            <person name="Xu W."/>
            <person name="Pan J."/>
            <person name="Luo Z.H."/>
            <person name="Li M."/>
        </authorList>
    </citation>
    <scope>NUCLEOTIDE SEQUENCE [LARGE SCALE GENOMIC DNA]</scope>
    <source>
        <strain evidence="1">SpSt-747</strain>
    </source>
</reference>
<dbReference type="PANTHER" id="PTHR42967:SF1">
    <property type="entry name" value="MBL FOLD METALLO-HYDROLASE"/>
    <property type="match status" value="1"/>
</dbReference>
<dbReference type="SUPFAM" id="SSF56281">
    <property type="entry name" value="Metallo-hydrolase/oxidoreductase"/>
    <property type="match status" value="1"/>
</dbReference>
<protein>
    <submittedName>
        <fullName evidence="1">MBL fold metallo-hydrolase</fullName>
    </submittedName>
</protein>
<sequence>MEVRWFGHSFFLVTTEKGKRIAFDPFDQSVGYPLPEVEADMVLVSHEHFDHNNVALVRGYQEVIRQPGEYRRGDIRIQVFPTFHDEEEGKKRGRNNVFRVEVDEMVLMHMGDLGAVPRDEELQAWKPVHLLFVPVGGVYTIDARGAQELVGKLSPSITVPMHYKTRFLSFSLNPVEHFLRPFERVKFLKSSTFMVTAKTLPSLPEVWVLEI</sequence>
<dbReference type="GO" id="GO:0016787">
    <property type="term" value="F:hydrolase activity"/>
    <property type="evidence" value="ECO:0007669"/>
    <property type="project" value="UniProtKB-KW"/>
</dbReference>
<dbReference type="PANTHER" id="PTHR42967">
    <property type="entry name" value="METAL DEPENDENT HYDROLASE"/>
    <property type="match status" value="1"/>
</dbReference>
<dbReference type="Pfam" id="PF13483">
    <property type="entry name" value="Lactamase_B_3"/>
    <property type="match status" value="1"/>
</dbReference>
<accession>A0A7V3YGZ4</accession>
<dbReference type="Gene3D" id="3.60.15.10">
    <property type="entry name" value="Ribonuclease Z/Hydroxyacylglutathione hydrolase-like"/>
    <property type="match status" value="1"/>
</dbReference>
<proteinExistence type="predicted"/>
<dbReference type="AlphaFoldDB" id="A0A7V3YGZ4"/>